<dbReference type="SUPFAM" id="SSF55031">
    <property type="entry name" value="Bacterial exopeptidase dimerisation domain"/>
    <property type="match status" value="1"/>
</dbReference>
<dbReference type="InterPro" id="IPR017439">
    <property type="entry name" value="Amidohydrolase"/>
</dbReference>
<feature type="binding site" evidence="1">
    <location>
        <position position="363"/>
    </location>
    <ligand>
        <name>Mn(2+)</name>
        <dbReference type="ChEBI" id="CHEBI:29035"/>
        <label>2</label>
    </ligand>
</feature>
<feature type="binding site" evidence="1">
    <location>
        <position position="103"/>
    </location>
    <ligand>
        <name>Mn(2+)</name>
        <dbReference type="ChEBI" id="CHEBI:29035"/>
        <label>2</label>
    </ligand>
</feature>
<dbReference type="SUPFAM" id="SSF53187">
    <property type="entry name" value="Zn-dependent exopeptidases"/>
    <property type="match status" value="1"/>
</dbReference>
<dbReference type="STRING" id="321763.SAMN04488692_10132"/>
<keyword evidence="4" id="KW-1185">Reference proteome</keyword>
<dbReference type="PANTHER" id="PTHR11014">
    <property type="entry name" value="PEPTIDASE M20 FAMILY MEMBER"/>
    <property type="match status" value="1"/>
</dbReference>
<dbReference type="PANTHER" id="PTHR11014:SF63">
    <property type="entry name" value="METALLOPEPTIDASE, PUTATIVE (AFU_ORTHOLOGUE AFUA_6G09600)-RELATED"/>
    <property type="match status" value="1"/>
</dbReference>
<feature type="binding site" evidence="1">
    <location>
        <position position="162"/>
    </location>
    <ligand>
        <name>Mn(2+)</name>
        <dbReference type="ChEBI" id="CHEBI:29035"/>
        <label>2</label>
    </ligand>
</feature>
<dbReference type="EMBL" id="FNGO01000001">
    <property type="protein sequence ID" value="SDL05203.1"/>
    <property type="molecule type" value="Genomic_DNA"/>
</dbReference>
<dbReference type="InterPro" id="IPR036264">
    <property type="entry name" value="Bact_exopeptidase_dim_dom"/>
</dbReference>
<organism evidence="3 4">
    <name type="scientific">Halarsenatibacter silvermanii</name>
    <dbReference type="NCBI Taxonomy" id="321763"/>
    <lineage>
        <taxon>Bacteria</taxon>
        <taxon>Bacillati</taxon>
        <taxon>Bacillota</taxon>
        <taxon>Clostridia</taxon>
        <taxon>Halanaerobiales</taxon>
        <taxon>Halarsenatibacteraceae</taxon>
        <taxon>Halarsenatibacter</taxon>
    </lineage>
</organism>
<accession>A0A1G9GY52</accession>
<proteinExistence type="predicted"/>
<evidence type="ECO:0000313" key="3">
    <source>
        <dbReference type="EMBL" id="SDL05203.1"/>
    </source>
</evidence>
<dbReference type="GO" id="GO:0016787">
    <property type="term" value="F:hydrolase activity"/>
    <property type="evidence" value="ECO:0007669"/>
    <property type="project" value="UniProtKB-KW"/>
</dbReference>
<dbReference type="InterPro" id="IPR002933">
    <property type="entry name" value="Peptidase_M20"/>
</dbReference>
<comment type="cofactor">
    <cofactor evidence="1">
        <name>Mn(2+)</name>
        <dbReference type="ChEBI" id="CHEBI:29035"/>
    </cofactor>
    <text evidence="1">The Mn(2+) ion enhances activity.</text>
</comment>
<dbReference type="RefSeq" id="WP_089757478.1">
    <property type="nucleotide sequence ID" value="NZ_FNGO01000001.1"/>
</dbReference>
<feature type="domain" description="Peptidase M20 dimerisation" evidence="2">
    <location>
        <begin position="182"/>
        <end position="278"/>
    </location>
</feature>
<feature type="binding site" evidence="1">
    <location>
        <position position="101"/>
    </location>
    <ligand>
        <name>Mn(2+)</name>
        <dbReference type="ChEBI" id="CHEBI:29035"/>
        <label>2</label>
    </ligand>
</feature>
<keyword evidence="1" id="KW-0479">Metal-binding</keyword>
<protein>
    <submittedName>
        <fullName evidence="3">Amidohydrolase</fullName>
    </submittedName>
</protein>
<dbReference type="Pfam" id="PF01546">
    <property type="entry name" value="Peptidase_M20"/>
    <property type="match status" value="1"/>
</dbReference>
<feature type="binding site" evidence="1">
    <location>
        <position position="137"/>
    </location>
    <ligand>
        <name>Mn(2+)</name>
        <dbReference type="ChEBI" id="CHEBI:29035"/>
        <label>2</label>
    </ligand>
</feature>
<dbReference type="InterPro" id="IPR011650">
    <property type="entry name" value="Peptidase_M20_dimer"/>
</dbReference>
<dbReference type="AlphaFoldDB" id="A0A1G9GY52"/>
<sequence length="391" mass="43138">MNLKQEIAELEDELIELRRDFHRHPELGWQETRTAGIVAEYLRDLDLEVEEEVAKTGVVGLLQGSKPGPTLILRADMDAVPVKEQNDVPYRSQNEGVMHACGHDAHTAMLMVAAKILSRRREQLAGNIKFVFQPNEENEAARHMIEEGLMEDPEVDAAVGAHIWSPLASGKIAVSEGAVMGGLCEFVIDLKGSGGHTSAPHMSRDPILTGSSIIQKAQQIQTREIDPMLATTIVFGQFEAGHSTNTIPETARLKGTLRYLYQGGPESEEKPRERLRRIVDGVCTTDGIEYELEYPVVTPPVYNDPGLAGELKETAAGIVGRENLDDYSCLAGEDFGVFSSYVPAVFFFLGTGNEDKGTDFPHHHARFDIDEDVLKYGVEMHVRAAQNYLGE</sequence>
<dbReference type="OrthoDB" id="9776731at2"/>
<keyword evidence="1" id="KW-0464">Manganese</keyword>
<evidence type="ECO:0000313" key="4">
    <source>
        <dbReference type="Proteomes" id="UP000199476"/>
    </source>
</evidence>
<reference evidence="3 4" key="1">
    <citation type="submission" date="2016-10" db="EMBL/GenBank/DDBJ databases">
        <authorList>
            <person name="de Groot N.N."/>
        </authorList>
    </citation>
    <scope>NUCLEOTIDE SEQUENCE [LARGE SCALE GENOMIC DNA]</scope>
    <source>
        <strain evidence="3 4">SLAS-1</strain>
    </source>
</reference>
<dbReference type="NCBIfam" id="TIGR01891">
    <property type="entry name" value="amidohydrolases"/>
    <property type="match status" value="1"/>
</dbReference>
<dbReference type="Proteomes" id="UP000199476">
    <property type="component" value="Unassembled WGS sequence"/>
</dbReference>
<keyword evidence="3" id="KW-0378">Hydrolase</keyword>
<dbReference type="Pfam" id="PF07687">
    <property type="entry name" value="M20_dimer"/>
    <property type="match status" value="1"/>
</dbReference>
<dbReference type="Gene3D" id="3.30.70.360">
    <property type="match status" value="1"/>
</dbReference>
<dbReference type="GO" id="GO:0046872">
    <property type="term" value="F:metal ion binding"/>
    <property type="evidence" value="ECO:0007669"/>
    <property type="project" value="UniProtKB-KW"/>
</dbReference>
<evidence type="ECO:0000259" key="2">
    <source>
        <dbReference type="Pfam" id="PF07687"/>
    </source>
</evidence>
<dbReference type="Gene3D" id="3.40.630.10">
    <property type="entry name" value="Zn peptidases"/>
    <property type="match status" value="1"/>
</dbReference>
<dbReference type="PIRSF" id="PIRSF005962">
    <property type="entry name" value="Pept_M20D_amidohydro"/>
    <property type="match status" value="1"/>
</dbReference>
<evidence type="ECO:0000256" key="1">
    <source>
        <dbReference type="PIRSR" id="PIRSR005962-1"/>
    </source>
</evidence>
<name>A0A1G9GY52_9FIRM</name>
<gene>
    <name evidence="3" type="ORF">SAMN04488692_10132</name>
</gene>